<organism evidence="1 2">
    <name type="scientific">Klenkia marina</name>
    <dbReference type="NCBI Taxonomy" id="1960309"/>
    <lineage>
        <taxon>Bacteria</taxon>
        <taxon>Bacillati</taxon>
        <taxon>Actinomycetota</taxon>
        <taxon>Actinomycetes</taxon>
        <taxon>Geodermatophilales</taxon>
        <taxon>Geodermatophilaceae</taxon>
        <taxon>Klenkia</taxon>
    </lineage>
</organism>
<sequence length="143" mass="15800">MARELLAVLRREPRIIAWDHLVDAFGWTSKDLRGAAKTANQSLRGTGMRVHIAPSGLALRADEQPVEEVIASLERLPARDDSMDNGTARVLYEVVTGSISQAQIRKSYGPRLGYLKNQGMVYVGQPGRDFIVPSDDVMFGFDV</sequence>
<dbReference type="Proteomes" id="UP000198981">
    <property type="component" value="Unassembled WGS sequence"/>
</dbReference>
<accession>A0A1G4Z289</accession>
<keyword evidence="2" id="KW-1185">Reference proteome</keyword>
<dbReference type="STRING" id="1960309.SAMN03159343_4004"/>
<gene>
    <name evidence="1" type="ORF">SAMN03159343_4004</name>
</gene>
<evidence type="ECO:0000313" key="2">
    <source>
        <dbReference type="Proteomes" id="UP000198981"/>
    </source>
</evidence>
<dbReference type="EMBL" id="FMUH01000008">
    <property type="protein sequence ID" value="SCX59797.1"/>
    <property type="molecule type" value="Genomic_DNA"/>
</dbReference>
<dbReference type="AlphaFoldDB" id="A0A1G4Z289"/>
<reference evidence="2" key="1">
    <citation type="submission" date="2016-10" db="EMBL/GenBank/DDBJ databases">
        <authorList>
            <person name="Varghese N."/>
            <person name="Submissions S."/>
        </authorList>
    </citation>
    <scope>NUCLEOTIDE SEQUENCE [LARGE SCALE GENOMIC DNA]</scope>
    <source>
        <strain evidence="2">DSM 45722</strain>
    </source>
</reference>
<proteinExistence type="predicted"/>
<name>A0A1G4Z289_9ACTN</name>
<evidence type="ECO:0000313" key="1">
    <source>
        <dbReference type="EMBL" id="SCX59797.1"/>
    </source>
</evidence>
<protein>
    <submittedName>
        <fullName evidence="1">Uncharacterized protein</fullName>
    </submittedName>
</protein>